<dbReference type="Proteomes" id="UP000499080">
    <property type="component" value="Unassembled WGS sequence"/>
</dbReference>
<dbReference type="AlphaFoldDB" id="A0A4Y2HBU1"/>
<evidence type="ECO:0000256" key="2">
    <source>
        <dbReference type="SAM" id="SignalP"/>
    </source>
</evidence>
<keyword evidence="1" id="KW-0472">Membrane</keyword>
<evidence type="ECO:0000313" key="3">
    <source>
        <dbReference type="EMBL" id="GBM62763.1"/>
    </source>
</evidence>
<organism evidence="3 4">
    <name type="scientific">Araneus ventricosus</name>
    <name type="common">Orbweaver spider</name>
    <name type="synonym">Epeira ventricosa</name>
    <dbReference type="NCBI Taxonomy" id="182803"/>
    <lineage>
        <taxon>Eukaryota</taxon>
        <taxon>Metazoa</taxon>
        <taxon>Ecdysozoa</taxon>
        <taxon>Arthropoda</taxon>
        <taxon>Chelicerata</taxon>
        <taxon>Arachnida</taxon>
        <taxon>Araneae</taxon>
        <taxon>Araneomorphae</taxon>
        <taxon>Entelegynae</taxon>
        <taxon>Araneoidea</taxon>
        <taxon>Araneidae</taxon>
        <taxon>Araneus</taxon>
    </lineage>
</organism>
<sequence length="130" mass="14971">MPQCLSMAVTFFITFRSTCAGRVDRATFQMMYHMRAQLHRMIGRATICPRLIGYIYYNARHMSGSPRVAGWKTGGNWLLGCVSDCRRLIGCIGYNARQLARVSNQFRHWLRLIAALVCFLVMGWYAKLLK</sequence>
<feature type="transmembrane region" description="Helical" evidence="1">
    <location>
        <begin position="109"/>
        <end position="126"/>
    </location>
</feature>
<keyword evidence="1" id="KW-0812">Transmembrane</keyword>
<name>A0A4Y2HBU1_ARAVE</name>
<dbReference type="EMBL" id="BGPR01001834">
    <property type="protein sequence ID" value="GBM62763.1"/>
    <property type="molecule type" value="Genomic_DNA"/>
</dbReference>
<gene>
    <name evidence="3" type="ORF">AVEN_41495_1</name>
</gene>
<keyword evidence="1" id="KW-1133">Transmembrane helix</keyword>
<feature type="chain" id="PRO_5021478811" evidence="2">
    <location>
        <begin position="21"/>
        <end position="130"/>
    </location>
</feature>
<evidence type="ECO:0000256" key="1">
    <source>
        <dbReference type="SAM" id="Phobius"/>
    </source>
</evidence>
<keyword evidence="4" id="KW-1185">Reference proteome</keyword>
<reference evidence="3 4" key="1">
    <citation type="journal article" date="2019" name="Sci. Rep.">
        <title>Orb-weaving spider Araneus ventricosus genome elucidates the spidroin gene catalogue.</title>
        <authorList>
            <person name="Kono N."/>
            <person name="Nakamura H."/>
            <person name="Ohtoshi R."/>
            <person name="Moran D.A.P."/>
            <person name="Shinohara A."/>
            <person name="Yoshida Y."/>
            <person name="Fujiwara M."/>
            <person name="Mori M."/>
            <person name="Tomita M."/>
            <person name="Arakawa K."/>
        </authorList>
    </citation>
    <scope>NUCLEOTIDE SEQUENCE [LARGE SCALE GENOMIC DNA]</scope>
</reference>
<keyword evidence="2" id="KW-0732">Signal</keyword>
<protein>
    <submittedName>
        <fullName evidence="3">Uncharacterized protein</fullName>
    </submittedName>
</protein>
<feature type="signal peptide" evidence="2">
    <location>
        <begin position="1"/>
        <end position="20"/>
    </location>
</feature>
<evidence type="ECO:0000313" key="4">
    <source>
        <dbReference type="Proteomes" id="UP000499080"/>
    </source>
</evidence>
<accession>A0A4Y2HBU1</accession>
<proteinExistence type="predicted"/>
<comment type="caution">
    <text evidence="3">The sequence shown here is derived from an EMBL/GenBank/DDBJ whole genome shotgun (WGS) entry which is preliminary data.</text>
</comment>